<evidence type="ECO:0000256" key="2">
    <source>
        <dbReference type="ARBA" id="ARBA00023125"/>
    </source>
</evidence>
<dbReference type="Pfam" id="PF12833">
    <property type="entry name" value="HTH_18"/>
    <property type="match status" value="1"/>
</dbReference>
<sequence>MKKTVTGGSYHRPVRHPRKDDRGILAAARLRDKVRFRRFPATGPLDVLVEHFWLIDWDLAAPHEQHVVPHPCVNLAWMNDAPALVHGVEHRLSSVKLLGRGRVFGVQFRPGGFRPFVDRPVSDFTDEAVPVAEVLGPVDREYEEILRHGTDDDARVAAATEYLVRRHREPEPANLLAMRLANLVRTDRTLLRVDRLAEVADMSERALQRLFGEYIGVNPKWVIRRYRIHEAITQATTGTNWARLAAALGYSDQAHLARDFQQTTGMSPTEYARWVGEPG</sequence>
<keyword evidence="3" id="KW-0804">Transcription</keyword>
<evidence type="ECO:0000313" key="6">
    <source>
        <dbReference type="Proteomes" id="UP000321617"/>
    </source>
</evidence>
<dbReference type="InterPro" id="IPR009057">
    <property type="entry name" value="Homeodomain-like_sf"/>
</dbReference>
<evidence type="ECO:0000259" key="4">
    <source>
        <dbReference type="PROSITE" id="PS01124"/>
    </source>
</evidence>
<dbReference type="Gene3D" id="1.10.10.60">
    <property type="entry name" value="Homeodomain-like"/>
    <property type="match status" value="1"/>
</dbReference>
<dbReference type="GO" id="GO:0003700">
    <property type="term" value="F:DNA-binding transcription factor activity"/>
    <property type="evidence" value="ECO:0007669"/>
    <property type="project" value="InterPro"/>
</dbReference>
<protein>
    <submittedName>
        <fullName evidence="5">Helix-turn-helix protein</fullName>
    </submittedName>
</protein>
<dbReference type="PROSITE" id="PS01124">
    <property type="entry name" value="HTH_ARAC_FAMILY_2"/>
    <property type="match status" value="1"/>
</dbReference>
<dbReference type="AlphaFoldDB" id="A0A562VGY6"/>
<dbReference type="EMBL" id="VLLL01000001">
    <property type="protein sequence ID" value="TWJ17132.1"/>
    <property type="molecule type" value="Genomic_DNA"/>
</dbReference>
<evidence type="ECO:0000256" key="1">
    <source>
        <dbReference type="ARBA" id="ARBA00023015"/>
    </source>
</evidence>
<dbReference type="SUPFAM" id="SSF46689">
    <property type="entry name" value="Homeodomain-like"/>
    <property type="match status" value="1"/>
</dbReference>
<gene>
    <name evidence="5" type="ORF">LX16_0048</name>
</gene>
<keyword evidence="2" id="KW-0238">DNA-binding</keyword>
<dbReference type="Pfam" id="PF20240">
    <property type="entry name" value="DUF6597"/>
    <property type="match status" value="1"/>
</dbReference>
<dbReference type="InterPro" id="IPR046532">
    <property type="entry name" value="DUF6597"/>
</dbReference>
<accession>A0A562VGY6</accession>
<organism evidence="5 6">
    <name type="scientific">Stackebrandtia albiflava</name>
    <dbReference type="NCBI Taxonomy" id="406432"/>
    <lineage>
        <taxon>Bacteria</taxon>
        <taxon>Bacillati</taxon>
        <taxon>Actinomycetota</taxon>
        <taxon>Actinomycetes</taxon>
        <taxon>Glycomycetales</taxon>
        <taxon>Glycomycetaceae</taxon>
        <taxon>Stackebrandtia</taxon>
    </lineage>
</organism>
<keyword evidence="6" id="KW-1185">Reference proteome</keyword>
<dbReference type="InterPro" id="IPR018060">
    <property type="entry name" value="HTH_AraC"/>
</dbReference>
<proteinExistence type="predicted"/>
<dbReference type="PANTHER" id="PTHR46796">
    <property type="entry name" value="HTH-TYPE TRANSCRIPTIONAL ACTIVATOR RHAS-RELATED"/>
    <property type="match status" value="1"/>
</dbReference>
<name>A0A562VGY6_9ACTN</name>
<dbReference type="PANTHER" id="PTHR46796:SF15">
    <property type="entry name" value="BLL1074 PROTEIN"/>
    <property type="match status" value="1"/>
</dbReference>
<evidence type="ECO:0000256" key="3">
    <source>
        <dbReference type="ARBA" id="ARBA00023163"/>
    </source>
</evidence>
<dbReference type="Proteomes" id="UP000321617">
    <property type="component" value="Unassembled WGS sequence"/>
</dbReference>
<dbReference type="InterPro" id="IPR050204">
    <property type="entry name" value="AraC_XylS_family_regulators"/>
</dbReference>
<reference evidence="5 6" key="1">
    <citation type="journal article" date="2013" name="Stand. Genomic Sci.">
        <title>Genomic Encyclopedia of Type Strains, Phase I: The one thousand microbial genomes (KMG-I) project.</title>
        <authorList>
            <person name="Kyrpides N.C."/>
            <person name="Woyke T."/>
            <person name="Eisen J.A."/>
            <person name="Garrity G."/>
            <person name="Lilburn T.G."/>
            <person name="Beck B.J."/>
            <person name="Whitman W.B."/>
            <person name="Hugenholtz P."/>
            <person name="Klenk H.P."/>
        </authorList>
    </citation>
    <scope>NUCLEOTIDE SEQUENCE [LARGE SCALE GENOMIC DNA]</scope>
    <source>
        <strain evidence="5 6">DSM 45044</strain>
    </source>
</reference>
<keyword evidence="1" id="KW-0805">Transcription regulation</keyword>
<dbReference type="SMART" id="SM00342">
    <property type="entry name" value="HTH_ARAC"/>
    <property type="match status" value="1"/>
</dbReference>
<dbReference type="GO" id="GO:0043565">
    <property type="term" value="F:sequence-specific DNA binding"/>
    <property type="evidence" value="ECO:0007669"/>
    <property type="project" value="InterPro"/>
</dbReference>
<comment type="caution">
    <text evidence="5">The sequence shown here is derived from an EMBL/GenBank/DDBJ whole genome shotgun (WGS) entry which is preliminary data.</text>
</comment>
<feature type="domain" description="HTH araC/xylS-type" evidence="4">
    <location>
        <begin position="173"/>
        <end position="274"/>
    </location>
</feature>
<evidence type="ECO:0000313" key="5">
    <source>
        <dbReference type="EMBL" id="TWJ17132.1"/>
    </source>
</evidence>